<gene>
    <name evidence="1" type="ORF">Patl1_35256</name>
</gene>
<accession>A0ACC0ZUR6</accession>
<protein>
    <submittedName>
        <fullName evidence="1">Uncharacterized protein</fullName>
    </submittedName>
</protein>
<evidence type="ECO:0000313" key="1">
    <source>
        <dbReference type="EMBL" id="KAJ0075703.1"/>
    </source>
</evidence>
<proteinExistence type="predicted"/>
<organism evidence="1 2">
    <name type="scientific">Pistacia atlantica</name>
    <dbReference type="NCBI Taxonomy" id="434234"/>
    <lineage>
        <taxon>Eukaryota</taxon>
        <taxon>Viridiplantae</taxon>
        <taxon>Streptophyta</taxon>
        <taxon>Embryophyta</taxon>
        <taxon>Tracheophyta</taxon>
        <taxon>Spermatophyta</taxon>
        <taxon>Magnoliopsida</taxon>
        <taxon>eudicotyledons</taxon>
        <taxon>Gunneridae</taxon>
        <taxon>Pentapetalae</taxon>
        <taxon>rosids</taxon>
        <taxon>malvids</taxon>
        <taxon>Sapindales</taxon>
        <taxon>Anacardiaceae</taxon>
        <taxon>Pistacia</taxon>
    </lineage>
</organism>
<sequence length="140" mass="16209">MPQICFINKPKKILQVWFFGAQNYRGKKQKYIQIGENSRESLFKGESSKDNKRGSKALQDVPKGYLAVYVGAELQRYVIPMSYLSMPDFKVLMDSVAEEFGFEQEGGLQIPCEEEDFQKILLRCMAIHRSMSKIKNKKEN</sequence>
<keyword evidence="2" id="KW-1185">Reference proteome</keyword>
<reference evidence="2" key="1">
    <citation type="journal article" date="2023" name="G3 (Bethesda)">
        <title>Genome assembly and association tests identify interacting loci associated with vigor, precocity, and sex in interspecific pistachio rootstocks.</title>
        <authorList>
            <person name="Palmer W."/>
            <person name="Jacygrad E."/>
            <person name="Sagayaradj S."/>
            <person name="Cavanaugh K."/>
            <person name="Han R."/>
            <person name="Bertier L."/>
            <person name="Beede B."/>
            <person name="Kafkas S."/>
            <person name="Golino D."/>
            <person name="Preece J."/>
            <person name="Michelmore R."/>
        </authorList>
    </citation>
    <scope>NUCLEOTIDE SEQUENCE [LARGE SCALE GENOMIC DNA]</scope>
</reference>
<evidence type="ECO:0000313" key="2">
    <source>
        <dbReference type="Proteomes" id="UP001164250"/>
    </source>
</evidence>
<dbReference type="EMBL" id="CM047910">
    <property type="protein sequence ID" value="KAJ0075703.1"/>
    <property type="molecule type" value="Genomic_DNA"/>
</dbReference>
<comment type="caution">
    <text evidence="1">The sequence shown here is derived from an EMBL/GenBank/DDBJ whole genome shotgun (WGS) entry which is preliminary data.</text>
</comment>
<name>A0ACC0ZUR6_9ROSI</name>
<dbReference type="Proteomes" id="UP001164250">
    <property type="component" value="Chromosome 15"/>
</dbReference>